<feature type="repeat" description="WD" evidence="3">
    <location>
        <begin position="303"/>
        <end position="344"/>
    </location>
</feature>
<proteinExistence type="predicted"/>
<accession>A6ZX52</accession>
<comment type="caution">
    <text evidence="5">The sequence shown here is derived from an EMBL/GenBank/DDBJ whole genome shotgun (WGS) entry which is preliminary data.</text>
</comment>
<organism evidence="5 6">
    <name type="scientific">Saccharomyces cerevisiae (strain YJM789)</name>
    <name type="common">Baker's yeast</name>
    <dbReference type="NCBI Taxonomy" id="307796"/>
    <lineage>
        <taxon>Eukaryota</taxon>
        <taxon>Fungi</taxon>
        <taxon>Dikarya</taxon>
        <taxon>Ascomycota</taxon>
        <taxon>Saccharomycotina</taxon>
        <taxon>Saccharomycetes</taxon>
        <taxon>Saccharomycetales</taxon>
        <taxon>Saccharomycetaceae</taxon>
        <taxon>Saccharomyces</taxon>
    </lineage>
</organism>
<evidence type="ECO:0000256" key="2">
    <source>
        <dbReference type="ARBA" id="ARBA00022737"/>
    </source>
</evidence>
<gene>
    <name evidence="5" type="primary">PRP4</name>
    <name evidence="5" type="ORF">SCY_5879</name>
</gene>
<evidence type="ECO:0000313" key="6">
    <source>
        <dbReference type="Proteomes" id="UP000007060"/>
    </source>
</evidence>
<evidence type="ECO:0000256" key="3">
    <source>
        <dbReference type="PROSITE-ProRule" id="PRU00221"/>
    </source>
</evidence>
<feature type="repeat" description="WD" evidence="3">
    <location>
        <begin position="433"/>
        <end position="465"/>
    </location>
</feature>
<name>A6ZX52_YEAS7</name>
<protein>
    <submittedName>
        <fullName evidence="5">Pre-mRNA Processing</fullName>
    </submittedName>
</protein>
<dbReference type="PANTHER" id="PTHR19846:SF0">
    <property type="entry name" value="PRE-MRNA PROCESSING FACTOR 4"/>
    <property type="match status" value="1"/>
</dbReference>
<evidence type="ECO:0000259" key="4">
    <source>
        <dbReference type="SMART" id="SM00500"/>
    </source>
</evidence>
<dbReference type="InterPro" id="IPR001680">
    <property type="entry name" value="WD40_rpt"/>
</dbReference>
<dbReference type="Gene3D" id="2.130.10.10">
    <property type="entry name" value="YVTN repeat-like/Quinoprotein amine dehydrogenase"/>
    <property type="match status" value="3"/>
</dbReference>
<keyword evidence="2" id="KW-0677">Repeat</keyword>
<dbReference type="GO" id="GO:0017070">
    <property type="term" value="F:U6 snRNA binding"/>
    <property type="evidence" value="ECO:0007669"/>
    <property type="project" value="TreeGrafter"/>
</dbReference>
<dbReference type="PANTHER" id="PTHR19846">
    <property type="entry name" value="WD40 REPEAT PROTEIN"/>
    <property type="match status" value="1"/>
</dbReference>
<evidence type="ECO:0000256" key="1">
    <source>
        <dbReference type="ARBA" id="ARBA00022574"/>
    </source>
</evidence>
<feature type="domain" description="Pre-mRNA processing factor 4 (PRP4)-like" evidence="4">
    <location>
        <begin position="46"/>
        <end position="95"/>
    </location>
</feature>
<dbReference type="CDD" id="cd00200">
    <property type="entry name" value="WD40"/>
    <property type="match status" value="1"/>
</dbReference>
<dbReference type="Proteomes" id="UP000007060">
    <property type="component" value="Unassembled WGS sequence"/>
</dbReference>
<dbReference type="InterPro" id="IPR014906">
    <property type="entry name" value="PRP4-like"/>
</dbReference>
<feature type="repeat" description="WD" evidence="3">
    <location>
        <begin position="345"/>
        <end position="386"/>
    </location>
</feature>
<dbReference type="InterPro" id="IPR020472">
    <property type="entry name" value="WD40_PAC1"/>
</dbReference>
<reference evidence="5 6" key="1">
    <citation type="journal article" date="2007" name="Proc. Natl. Acad. Sci. U.S.A.">
        <title>Genome sequencing and comparative analysis of Saccharomyces cerevisiae strain YJM789.</title>
        <authorList>
            <person name="Wei W."/>
            <person name="McCusker J.H."/>
            <person name="Hyman R.W."/>
            <person name="Jones T."/>
            <person name="Ning Y."/>
            <person name="Cao Z."/>
            <person name="Gu Z."/>
            <person name="Bruno D."/>
            <person name="Miranda M."/>
            <person name="Nguyen M."/>
            <person name="Wilhelmy J."/>
            <person name="Komp C."/>
            <person name="Tamse R."/>
            <person name="Wang X."/>
            <person name="Jia P."/>
            <person name="Luedi P."/>
            <person name="Oefner P.J."/>
            <person name="David L."/>
            <person name="Dietrich F.S."/>
            <person name="Li Y."/>
            <person name="Davis R.W."/>
            <person name="Steinmetz L.M."/>
        </authorList>
    </citation>
    <scope>NUCLEOTIDE SEQUENCE [LARGE SCALE GENOMIC DNA]</scope>
    <source>
        <strain evidence="5 6">YJM789</strain>
    </source>
</reference>
<dbReference type="SUPFAM" id="SSF50978">
    <property type="entry name" value="WD40 repeat-like"/>
    <property type="match status" value="1"/>
</dbReference>
<feature type="repeat" description="WD" evidence="3">
    <location>
        <begin position="261"/>
        <end position="302"/>
    </location>
</feature>
<dbReference type="PROSITE" id="PS00678">
    <property type="entry name" value="WD_REPEATS_1"/>
    <property type="match status" value="3"/>
</dbReference>
<dbReference type="SMART" id="SM00500">
    <property type="entry name" value="SFM"/>
    <property type="match status" value="1"/>
</dbReference>
<dbReference type="HOGENOM" id="CLU_000288_57_20_1"/>
<dbReference type="PROSITE" id="PS50294">
    <property type="entry name" value="WD_REPEATS_REGION"/>
    <property type="match status" value="4"/>
</dbReference>
<dbReference type="GO" id="GO:0046540">
    <property type="term" value="C:U4/U6 x U5 tri-snRNP complex"/>
    <property type="evidence" value="ECO:0007669"/>
    <property type="project" value="TreeGrafter"/>
</dbReference>
<keyword evidence="1 3" id="KW-0853">WD repeat</keyword>
<dbReference type="EMBL" id="AAFW02000135">
    <property type="protein sequence ID" value="EDN61294.1"/>
    <property type="molecule type" value="Genomic_DNA"/>
</dbReference>
<sequence>MSKYIALENLPVDLQHKGATQNESTADILKQLPHERLQAVLEKIPEEDLEVRRLLSILKKPEVVENEDVQQRRIRLAEILMGDEIDLENINNMENINGEEVDEEDDEDFFTPATSELIFARRFLIKYSLERSRKRLQKEMERHQKFNTRQELLSRRTELQRMANLELAGSQLVSTKPISAVSLSTDDMVVATGSWAGDLQVLNSQTLQPLTQKLDSHVGKIGAIDWHPDSNNQMISCAEDGLIKNFQYSNEEGDLRLLGDLVGHERRISDVKYHPSGKFIGSASHDMTWRLWDASTHQELLLQEGHDKGVFSLSFQCDGSLVCSGGMDSLSMLWDIRSGSKVMTLAGHSKPIYTIAWSPNGYQVATGGGDGMINVWDIRKRDEGQLNQILAHRNIVTQVRFSKEDGGKKLVSCGYDNLINVYSSDTWLKMGSLAGHTDKIISLDISNNSHFLVSGGWDRSIKLWN</sequence>
<dbReference type="AlphaFoldDB" id="A6ZX52"/>
<dbReference type="GO" id="GO:0000398">
    <property type="term" value="P:mRNA splicing, via spliceosome"/>
    <property type="evidence" value="ECO:0007669"/>
    <property type="project" value="TreeGrafter"/>
</dbReference>
<dbReference type="Pfam" id="PF00400">
    <property type="entry name" value="WD40"/>
    <property type="match status" value="5"/>
</dbReference>
<dbReference type="SMART" id="SM00320">
    <property type="entry name" value="WD40"/>
    <property type="match status" value="7"/>
</dbReference>
<evidence type="ECO:0000313" key="5">
    <source>
        <dbReference type="EMBL" id="EDN61294.1"/>
    </source>
</evidence>
<dbReference type="InterPro" id="IPR015943">
    <property type="entry name" value="WD40/YVTN_repeat-like_dom_sf"/>
</dbReference>
<dbReference type="OrthoDB" id="540662at2759"/>
<dbReference type="GO" id="GO:0030621">
    <property type="term" value="F:U4 snRNA binding"/>
    <property type="evidence" value="ECO:0007669"/>
    <property type="project" value="TreeGrafter"/>
</dbReference>
<dbReference type="PROSITE" id="PS50082">
    <property type="entry name" value="WD_REPEATS_2"/>
    <property type="match status" value="4"/>
</dbReference>
<dbReference type="InterPro" id="IPR036322">
    <property type="entry name" value="WD40_repeat_dom_sf"/>
</dbReference>
<dbReference type="InterPro" id="IPR019775">
    <property type="entry name" value="WD40_repeat_CS"/>
</dbReference>
<dbReference type="PRINTS" id="PR00320">
    <property type="entry name" value="GPROTEINBRPT"/>
</dbReference>